<feature type="non-terminal residue" evidence="1">
    <location>
        <position position="66"/>
    </location>
</feature>
<dbReference type="AlphaFoldDB" id="A0A382L5W3"/>
<sequence>MNCNQTFRNFVGPLLVLAVGFGCLLPDALAQFTGRSSSRSGSNSAGGMGSRQYFNNTMLGDALIEF</sequence>
<proteinExistence type="predicted"/>
<dbReference type="EMBL" id="UINC01084015">
    <property type="protein sequence ID" value="SVC30271.1"/>
    <property type="molecule type" value="Genomic_DNA"/>
</dbReference>
<protein>
    <submittedName>
        <fullName evidence="1">Uncharacterized protein</fullName>
    </submittedName>
</protein>
<name>A0A382L5W3_9ZZZZ</name>
<gene>
    <name evidence="1" type="ORF">METZ01_LOCUS283125</name>
</gene>
<evidence type="ECO:0000313" key="1">
    <source>
        <dbReference type="EMBL" id="SVC30271.1"/>
    </source>
</evidence>
<reference evidence="1" key="1">
    <citation type="submission" date="2018-05" db="EMBL/GenBank/DDBJ databases">
        <authorList>
            <person name="Lanie J.A."/>
            <person name="Ng W.-L."/>
            <person name="Kazmierczak K.M."/>
            <person name="Andrzejewski T.M."/>
            <person name="Davidsen T.M."/>
            <person name="Wayne K.J."/>
            <person name="Tettelin H."/>
            <person name="Glass J.I."/>
            <person name="Rusch D."/>
            <person name="Podicherti R."/>
            <person name="Tsui H.-C.T."/>
            <person name="Winkler M.E."/>
        </authorList>
    </citation>
    <scope>NUCLEOTIDE SEQUENCE</scope>
</reference>
<organism evidence="1">
    <name type="scientific">marine metagenome</name>
    <dbReference type="NCBI Taxonomy" id="408172"/>
    <lineage>
        <taxon>unclassified sequences</taxon>
        <taxon>metagenomes</taxon>
        <taxon>ecological metagenomes</taxon>
    </lineage>
</organism>
<accession>A0A382L5W3</accession>